<evidence type="ECO:0000256" key="1">
    <source>
        <dbReference type="ARBA" id="ARBA00004651"/>
    </source>
</evidence>
<feature type="transmembrane region" description="Helical" evidence="6">
    <location>
        <begin position="49"/>
        <end position="75"/>
    </location>
</feature>
<keyword evidence="6" id="KW-0807">Transducer</keyword>
<keyword evidence="3 6" id="KW-0812">Transmembrane</keyword>
<evidence type="ECO:0000256" key="4">
    <source>
        <dbReference type="ARBA" id="ARBA00022989"/>
    </source>
</evidence>
<dbReference type="AlphaFoldDB" id="A0A2S2PP43"/>
<comment type="similarity">
    <text evidence="6">Belongs to the insect chemoreceptor superfamily. Gustatory receptor (GR) family.</text>
</comment>
<comment type="function">
    <text evidence="6">Gustatory receptor which mediates acceptance or avoidance behavior, depending on its substrates.</text>
</comment>
<dbReference type="InterPro" id="IPR013604">
    <property type="entry name" value="7TM_chemorcpt"/>
</dbReference>
<reference evidence="7" key="1">
    <citation type="submission" date="2018-04" db="EMBL/GenBank/DDBJ databases">
        <title>Transcriptome of Schizaphis graminum biotype I.</title>
        <authorList>
            <person name="Scully E.D."/>
            <person name="Geib S.M."/>
            <person name="Palmer N.A."/>
            <person name="Koch K."/>
            <person name="Bradshaw J."/>
            <person name="Heng-Moss T."/>
            <person name="Sarath G."/>
        </authorList>
    </citation>
    <scope>NUCLEOTIDE SEQUENCE</scope>
</reference>
<dbReference type="GO" id="GO:0007165">
    <property type="term" value="P:signal transduction"/>
    <property type="evidence" value="ECO:0007669"/>
    <property type="project" value="UniProtKB-KW"/>
</dbReference>
<dbReference type="Pfam" id="PF08395">
    <property type="entry name" value="7tm_7"/>
    <property type="match status" value="1"/>
</dbReference>
<feature type="transmembrane region" description="Helical" evidence="6">
    <location>
        <begin position="20"/>
        <end position="37"/>
    </location>
</feature>
<comment type="caution">
    <text evidence="6">Lacks conserved residue(s) required for the propagation of feature annotation.</text>
</comment>
<keyword evidence="2 6" id="KW-1003">Cell membrane</keyword>
<proteinExistence type="inferred from homology"/>
<gene>
    <name evidence="7" type="ORF">g.89082</name>
</gene>
<evidence type="ECO:0000313" key="7">
    <source>
        <dbReference type="EMBL" id="MBY31193.1"/>
    </source>
</evidence>
<feature type="transmembrane region" description="Helical" evidence="6">
    <location>
        <begin position="250"/>
        <end position="270"/>
    </location>
</feature>
<evidence type="ECO:0000256" key="3">
    <source>
        <dbReference type="ARBA" id="ARBA00022692"/>
    </source>
</evidence>
<name>A0A2S2PP43_SCHGA</name>
<evidence type="ECO:0000256" key="2">
    <source>
        <dbReference type="ARBA" id="ARBA00022475"/>
    </source>
</evidence>
<feature type="transmembrane region" description="Helical" evidence="6">
    <location>
        <begin position="137"/>
        <end position="158"/>
    </location>
</feature>
<keyword evidence="6" id="KW-0675">Receptor</keyword>
<evidence type="ECO:0000256" key="6">
    <source>
        <dbReference type="RuleBase" id="RU363108"/>
    </source>
</evidence>
<dbReference type="GO" id="GO:0005886">
    <property type="term" value="C:plasma membrane"/>
    <property type="evidence" value="ECO:0007669"/>
    <property type="project" value="UniProtKB-SubCell"/>
</dbReference>
<accession>A0A2S2PP43</accession>
<sequence length="300" mass="35079">MLLRPTLIDNSRATNKCMTLNRIGIICLVYFILNHVVRCYYMPLRAYNFPIIALHWFIDPSFLEMVIVIGGCFYIRSVASRFCALNDAWKRLPQDLEEIPGEWTQSEITMSIECLRLLHADLCEIIKVFSLGYGMILLGYITLSFISLLMFTFMYFAVNYPSFDLSFKSIIVWCFPLIHSYCQYSIFHMSIVVYASLTNEKKREIISYLRSYRISNLPFHTKLQIKMFMNQMPEFESNVMSAYGIFNINLHFVLTNLILLFSGILTLIQMKDHPTISSISKTVMVYFIKQYGNLYNHTNS</sequence>
<evidence type="ECO:0000256" key="5">
    <source>
        <dbReference type="ARBA" id="ARBA00023136"/>
    </source>
</evidence>
<keyword evidence="4 6" id="KW-1133">Transmembrane helix</keyword>
<protein>
    <recommendedName>
        <fullName evidence="6">Gustatory receptor</fullName>
    </recommendedName>
</protein>
<dbReference type="GO" id="GO:0050909">
    <property type="term" value="P:sensory perception of taste"/>
    <property type="evidence" value="ECO:0007669"/>
    <property type="project" value="InterPro"/>
</dbReference>
<organism evidence="7">
    <name type="scientific">Schizaphis graminum</name>
    <name type="common">Green bug aphid</name>
    <dbReference type="NCBI Taxonomy" id="13262"/>
    <lineage>
        <taxon>Eukaryota</taxon>
        <taxon>Metazoa</taxon>
        <taxon>Ecdysozoa</taxon>
        <taxon>Arthropoda</taxon>
        <taxon>Hexapoda</taxon>
        <taxon>Insecta</taxon>
        <taxon>Pterygota</taxon>
        <taxon>Neoptera</taxon>
        <taxon>Paraneoptera</taxon>
        <taxon>Hemiptera</taxon>
        <taxon>Sternorrhyncha</taxon>
        <taxon>Aphidomorpha</taxon>
        <taxon>Aphidoidea</taxon>
        <taxon>Aphididae</taxon>
        <taxon>Aphidini</taxon>
        <taxon>Schizaphis</taxon>
    </lineage>
</organism>
<keyword evidence="5 6" id="KW-0472">Membrane</keyword>
<dbReference type="EMBL" id="GGMR01018574">
    <property type="protein sequence ID" value="MBY31193.1"/>
    <property type="molecule type" value="Transcribed_RNA"/>
</dbReference>
<comment type="subcellular location">
    <subcellularLocation>
        <location evidence="1 6">Cell membrane</location>
        <topology evidence="1 6">Multi-pass membrane protein</topology>
    </subcellularLocation>
</comment>
<feature type="transmembrane region" description="Helical" evidence="6">
    <location>
        <begin position="170"/>
        <end position="197"/>
    </location>
</feature>